<dbReference type="EMBL" id="CP159218">
    <property type="protein sequence ID" value="XCG63901.1"/>
    <property type="molecule type" value="Genomic_DNA"/>
</dbReference>
<name>A0AAU8DPJ4_9ACTN</name>
<protein>
    <submittedName>
        <fullName evidence="4">VWD domain-containing protein</fullName>
    </submittedName>
</protein>
<dbReference type="Pfam" id="PF00094">
    <property type="entry name" value="VWD"/>
    <property type="match status" value="1"/>
</dbReference>
<evidence type="ECO:0000313" key="4">
    <source>
        <dbReference type="EMBL" id="XCG63901.1"/>
    </source>
</evidence>
<dbReference type="InterPro" id="IPR001846">
    <property type="entry name" value="VWF_type-D"/>
</dbReference>
<proteinExistence type="predicted"/>
<feature type="region of interest" description="Disordered" evidence="1">
    <location>
        <begin position="42"/>
        <end position="64"/>
    </location>
</feature>
<accession>A0AAU8DPJ4</accession>
<feature type="chain" id="PRO_5043952851" evidence="2">
    <location>
        <begin position="27"/>
        <end position="1100"/>
    </location>
</feature>
<feature type="signal peptide" evidence="2">
    <location>
        <begin position="1"/>
        <end position="26"/>
    </location>
</feature>
<dbReference type="PROSITE" id="PS51257">
    <property type="entry name" value="PROKAR_LIPOPROTEIN"/>
    <property type="match status" value="1"/>
</dbReference>
<sequence length="1100" mass="116507">MGSSPRRLRRPRRLLGACCALVTVLAGCTGNPPPIAVLPTAATASPTSGSTSSIAGTTTTSPAAPVSTATQIALTTTGSGDDPQRTVLRTEEEAPRTRTDEILAALSTGAPTVQLAIDAFDVSIADLPGATQSALPDGDGLPPGQVMELINSARGSLTAAQVAIIDEYTAGEQIAVLDVPGGAPGGPSAPSTAGGSMTPTTAGTSAPTTTTTAGTTAPSTTTASETTPTTSQGLRGMLGWAAAAPSEVKLRALLQQTINDWLAYRPAVVNTYAQVVLEKLTKQPKGKNLRDALMYVDPAFIAAHPTQCRISVTPLALGGAHSDFYYQVIFAHELFHCHQARVNLRSPAWVVEGSADFASYDLYRSRAPAERQYELFDEWWSIPKKPLAKSTYDAWPLYDIYRERTGGDPYPAIDAMLAVGGTDPATILAAGGMDGQVYSLMIQSTSSRAATAPDALWRYTWPGRSTEYGPHDNEIKYPAQGVGLLEIESMPHFSHAASRVPFTGQVVMVELRPSHGDLLTIAQSRTVSLGEGQRTWFCLQPSVCRCPENFEPKFDWTMAQPKLTFAMSFQDASTSVDVDARKWDEKTFCTERPQKPVRSGHSDGDPHLQTFDGLSYDAMQLGEFVTTQDIGGDFTVQERHEPATFGTAVTSLAMSDGEHRVTVTLPTPEADPVIEVDGNVEVATTFTAGGISGANTSTEDAAQEWTFTWPDGSQVAAHIKLGINVSVSPAEARLSRLEGLLGTPDGTFLDDLTSPLGGLDNLDAFQEQWLVTSASSLFDYEPGQSAETFRTAPRPALVPIKQEALDACTASLGENATSVEIRSCAFDVSATGNDDYTQVYQQVVEDRQQEEALQDPDTPLPDPTTPSSTSPGSPGRQGSAALTVDGVVEPPGSYGSDLVEGSVEVVAGTVVVLRASCPADAELDLGADLQIGETHSSLFLCGPNVRLQTYDQQGDDVVPPGEAYALMTESGTLTISLDTASQVQVAASVEVFVDPEPQEIRGPDVPTTGQKITLDGIADTVVVWMSTGAGESVDWTVTGAPKSLCRKIYYVGRDSPDPMLGSVCGQQADFGLTPGTAELPFVFFQRTDGTAEFTLTRVPK</sequence>
<feature type="region of interest" description="Disordered" evidence="1">
    <location>
        <begin position="179"/>
        <end position="232"/>
    </location>
</feature>
<feature type="compositionally biased region" description="Low complexity" evidence="1">
    <location>
        <begin position="865"/>
        <end position="874"/>
    </location>
</feature>
<keyword evidence="2" id="KW-0732">Signal</keyword>
<evidence type="ECO:0000256" key="1">
    <source>
        <dbReference type="SAM" id="MobiDB-lite"/>
    </source>
</evidence>
<dbReference type="PROSITE" id="PS51233">
    <property type="entry name" value="VWFD"/>
    <property type="match status" value="1"/>
</dbReference>
<dbReference type="AlphaFoldDB" id="A0AAU8DPJ4"/>
<feature type="domain" description="VWFD" evidence="3">
    <location>
        <begin position="598"/>
        <end position="777"/>
    </location>
</feature>
<evidence type="ECO:0000259" key="3">
    <source>
        <dbReference type="PROSITE" id="PS51233"/>
    </source>
</evidence>
<feature type="region of interest" description="Disordered" evidence="1">
    <location>
        <begin position="848"/>
        <end position="880"/>
    </location>
</feature>
<reference evidence="4" key="1">
    <citation type="submission" date="2024-05" db="EMBL/GenBank/DDBJ databases">
        <authorList>
            <person name="Cai S.Y."/>
            <person name="Jin L.M."/>
            <person name="Li H.R."/>
        </authorList>
    </citation>
    <scope>NUCLEOTIDE SEQUENCE</scope>
    <source>
        <strain evidence="4">A5-74</strain>
    </source>
</reference>
<organism evidence="4">
    <name type="scientific">Nakamurella sp. A5-74</name>
    <dbReference type="NCBI Taxonomy" id="3158264"/>
    <lineage>
        <taxon>Bacteria</taxon>
        <taxon>Bacillati</taxon>
        <taxon>Actinomycetota</taxon>
        <taxon>Actinomycetes</taxon>
        <taxon>Nakamurellales</taxon>
        <taxon>Nakamurellaceae</taxon>
        <taxon>Nakamurella</taxon>
    </lineage>
</organism>
<evidence type="ECO:0000256" key="2">
    <source>
        <dbReference type="SAM" id="SignalP"/>
    </source>
</evidence>
<feature type="compositionally biased region" description="Low complexity" evidence="1">
    <location>
        <begin position="186"/>
        <end position="231"/>
    </location>
</feature>
<dbReference type="RefSeq" id="WP_353649516.1">
    <property type="nucleotide sequence ID" value="NZ_CP159218.1"/>
</dbReference>
<gene>
    <name evidence="4" type="ORF">ABLG96_00695</name>
</gene>